<gene>
    <name evidence="2" type="ORF">RMSM_02849</name>
</gene>
<keyword evidence="3" id="KW-1185">Reference proteome</keyword>
<proteinExistence type="predicted"/>
<sequence length="152" mass="17247">MSIVRIERKQRANLRRGATLLDVVTGSMLLSVLLIPSLHLVTRSQKMHRRLKLHESMLFEADQLLQQRKILLSDTVSFNKAWARPMSSPEPTKIVTDGGLKLAASVLVQRDTRIKSSKLLAITAQVWLDRNRNGRVDTDEPTEQLQSQWGVP</sequence>
<dbReference type="AlphaFoldDB" id="M5RLN8"/>
<evidence type="ECO:0000313" key="3">
    <source>
        <dbReference type="Proteomes" id="UP000011991"/>
    </source>
</evidence>
<feature type="transmembrane region" description="Helical" evidence="1">
    <location>
        <begin position="20"/>
        <end position="41"/>
    </location>
</feature>
<comment type="caution">
    <text evidence="2">The sequence shown here is derived from an EMBL/GenBank/DDBJ whole genome shotgun (WGS) entry which is preliminary data.</text>
</comment>
<protein>
    <submittedName>
        <fullName evidence="2">Uncharacterized protein</fullName>
    </submittedName>
</protein>
<dbReference type="PATRIC" id="fig|1265738.3.peg.2852"/>
<reference evidence="2 3" key="1">
    <citation type="journal article" date="2013" name="Mar. Genomics">
        <title>Expression of sulfatases in Rhodopirellula baltica and the diversity of sulfatases in the genus Rhodopirellula.</title>
        <authorList>
            <person name="Wegner C.E."/>
            <person name="Richter-Heitmann T."/>
            <person name="Klindworth A."/>
            <person name="Klockow C."/>
            <person name="Richter M."/>
            <person name="Achstetter T."/>
            <person name="Glockner F.O."/>
            <person name="Harder J."/>
        </authorList>
    </citation>
    <scope>NUCLEOTIDE SEQUENCE [LARGE SCALE GENOMIC DNA]</scope>
    <source>
        <strain evidence="2 3">SM1</strain>
    </source>
</reference>
<organism evidence="2 3">
    <name type="scientific">Rhodopirellula maiorica SM1</name>
    <dbReference type="NCBI Taxonomy" id="1265738"/>
    <lineage>
        <taxon>Bacteria</taxon>
        <taxon>Pseudomonadati</taxon>
        <taxon>Planctomycetota</taxon>
        <taxon>Planctomycetia</taxon>
        <taxon>Pirellulales</taxon>
        <taxon>Pirellulaceae</taxon>
        <taxon>Novipirellula</taxon>
    </lineage>
</organism>
<name>M5RLN8_9BACT</name>
<keyword evidence="1" id="KW-0812">Transmembrane</keyword>
<accession>M5RLN8</accession>
<keyword evidence="1" id="KW-1133">Transmembrane helix</keyword>
<dbReference type="EMBL" id="ANOG01000405">
    <property type="protein sequence ID" value="EMI20230.1"/>
    <property type="molecule type" value="Genomic_DNA"/>
</dbReference>
<evidence type="ECO:0000313" key="2">
    <source>
        <dbReference type="EMBL" id="EMI20230.1"/>
    </source>
</evidence>
<keyword evidence="1" id="KW-0472">Membrane</keyword>
<evidence type="ECO:0000256" key="1">
    <source>
        <dbReference type="SAM" id="Phobius"/>
    </source>
</evidence>
<dbReference type="Proteomes" id="UP000011991">
    <property type="component" value="Unassembled WGS sequence"/>
</dbReference>